<evidence type="ECO:0000256" key="4">
    <source>
        <dbReference type="ARBA" id="ARBA00022989"/>
    </source>
</evidence>
<keyword evidence="3 6" id="KW-0812">Transmembrane</keyword>
<dbReference type="STRING" id="1089455.MOPEL_036_00180"/>
<evidence type="ECO:0000256" key="6">
    <source>
        <dbReference type="SAM" id="Phobius"/>
    </source>
</evidence>
<keyword evidence="5 6" id="KW-0472">Membrane</keyword>
<dbReference type="GO" id="GO:0005886">
    <property type="term" value="C:plasma membrane"/>
    <property type="evidence" value="ECO:0007669"/>
    <property type="project" value="UniProtKB-SubCell"/>
</dbReference>
<dbReference type="GO" id="GO:0015171">
    <property type="term" value="F:amino acid transmembrane transporter activity"/>
    <property type="evidence" value="ECO:0007669"/>
    <property type="project" value="TreeGrafter"/>
</dbReference>
<comment type="caution">
    <text evidence="7">The sequence shown here is derived from an EMBL/GenBank/DDBJ whole genome shotgun (WGS) entry which is preliminary data.</text>
</comment>
<feature type="transmembrane region" description="Helical" evidence="6">
    <location>
        <begin position="175"/>
        <end position="195"/>
    </location>
</feature>
<keyword evidence="8" id="KW-1185">Reference proteome</keyword>
<feature type="transmembrane region" description="Helical" evidence="6">
    <location>
        <begin position="35"/>
        <end position="58"/>
    </location>
</feature>
<dbReference type="PANTHER" id="PTHR30086:SF20">
    <property type="entry name" value="ARGININE EXPORTER PROTEIN ARGO-RELATED"/>
    <property type="match status" value="1"/>
</dbReference>
<evidence type="ECO:0000313" key="8">
    <source>
        <dbReference type="Proteomes" id="UP000004367"/>
    </source>
</evidence>
<dbReference type="InterPro" id="IPR001123">
    <property type="entry name" value="LeuE-type"/>
</dbReference>
<protein>
    <submittedName>
        <fullName evidence="7">Putative amino acid transporter</fullName>
    </submittedName>
</protein>
<evidence type="ECO:0000256" key="5">
    <source>
        <dbReference type="ARBA" id="ARBA00023136"/>
    </source>
</evidence>
<dbReference type="RefSeq" id="WP_009481952.1">
    <property type="nucleotide sequence ID" value="NZ_BAFE01000034.1"/>
</dbReference>
<sequence>MSTALLGFLTGAALIVAIGAQNAYVLRQGLRREHVGVVIAICSSSDVVLIAVGVAGIGGVSGLHPLVLDALRWAGAAYLVWFGLRSLWSARHAGALEAAEPRGAGSVATTAIALTWLNPHVYLDTVLLLGSVANQHGPQGRWVFASGAMTASIAWFTSLGLGARALAPLLSHPRTWQALDVIVGLTMLTVAVLLVRG</sequence>
<evidence type="ECO:0000256" key="1">
    <source>
        <dbReference type="ARBA" id="ARBA00004651"/>
    </source>
</evidence>
<dbReference type="PANTHER" id="PTHR30086">
    <property type="entry name" value="ARGININE EXPORTER PROTEIN ARGO"/>
    <property type="match status" value="1"/>
</dbReference>
<reference evidence="7 8" key="1">
    <citation type="submission" date="2012-02" db="EMBL/GenBank/DDBJ databases">
        <title>Whole genome shotgun sequence of Mobilicoccus pelagius NBRC 104925.</title>
        <authorList>
            <person name="Yoshida Y."/>
            <person name="Hosoyama A."/>
            <person name="Tsuchikane K."/>
            <person name="Katsumata H."/>
            <person name="Yamazaki S."/>
            <person name="Fujita N."/>
        </authorList>
    </citation>
    <scope>NUCLEOTIDE SEQUENCE [LARGE SCALE GENOMIC DNA]</scope>
    <source>
        <strain evidence="7 8">NBRC 104925</strain>
    </source>
</reference>
<dbReference type="Proteomes" id="UP000004367">
    <property type="component" value="Unassembled WGS sequence"/>
</dbReference>
<keyword evidence="2" id="KW-1003">Cell membrane</keyword>
<dbReference type="AlphaFoldDB" id="H5UQP6"/>
<gene>
    <name evidence="7" type="ORF">MOPEL_036_00180</name>
</gene>
<evidence type="ECO:0000313" key="7">
    <source>
        <dbReference type="EMBL" id="GAB48054.1"/>
    </source>
</evidence>
<proteinExistence type="predicted"/>
<comment type="subcellular location">
    <subcellularLocation>
        <location evidence="1">Cell membrane</location>
        <topology evidence="1">Multi-pass membrane protein</topology>
    </subcellularLocation>
</comment>
<dbReference type="EMBL" id="BAFE01000034">
    <property type="protein sequence ID" value="GAB48054.1"/>
    <property type="molecule type" value="Genomic_DNA"/>
</dbReference>
<dbReference type="Pfam" id="PF01810">
    <property type="entry name" value="LysE"/>
    <property type="match status" value="1"/>
</dbReference>
<dbReference type="eggNOG" id="COG1279">
    <property type="taxonomic scope" value="Bacteria"/>
</dbReference>
<feature type="transmembrane region" description="Helical" evidence="6">
    <location>
        <begin position="70"/>
        <end position="88"/>
    </location>
</feature>
<name>H5UQP6_9MICO</name>
<accession>H5UQP6</accession>
<evidence type="ECO:0000256" key="3">
    <source>
        <dbReference type="ARBA" id="ARBA00022692"/>
    </source>
</evidence>
<feature type="transmembrane region" description="Helical" evidence="6">
    <location>
        <begin position="142"/>
        <end position="163"/>
    </location>
</feature>
<dbReference type="OrthoDB" id="5638726at2"/>
<keyword evidence="4 6" id="KW-1133">Transmembrane helix</keyword>
<evidence type="ECO:0000256" key="2">
    <source>
        <dbReference type="ARBA" id="ARBA00022475"/>
    </source>
</evidence>
<organism evidence="7 8">
    <name type="scientific">Mobilicoccus pelagius NBRC 104925</name>
    <dbReference type="NCBI Taxonomy" id="1089455"/>
    <lineage>
        <taxon>Bacteria</taxon>
        <taxon>Bacillati</taxon>
        <taxon>Actinomycetota</taxon>
        <taxon>Actinomycetes</taxon>
        <taxon>Micrococcales</taxon>
        <taxon>Dermatophilaceae</taxon>
        <taxon>Mobilicoccus</taxon>
    </lineage>
</organism>